<dbReference type="EMBL" id="LIZT01000012">
    <property type="protein sequence ID" value="KPJ50804.1"/>
    <property type="molecule type" value="Genomic_DNA"/>
</dbReference>
<dbReference type="AlphaFoldDB" id="A0A0S7WKW0"/>
<sequence length="281" mass="32289">MSDTTRRAFLKYSVVGVPILFLVGKVQRLLAGEFEHGAVNFWSDNSFTQPNVNMEEYGKRIIKAKVNGRWQEYRIRELPQEFMHWNLQSRLQGLERMRKGEMSAFVGPHFAAVASYGGGRLDSDFTVNNAVKGVGFVPKGEKIREIIMRLEETKQADHAERYRTLESIYREGQSLDSTKQVSLELYTDRDFETHTFLNIMSNPSVSIVFLDMPSYEVRAVARLIHPDDRTASQEEKNIAEYVNTVHDYIHGAAPRKSIAMIFHVIEVFDNSPRMRGVRLVP</sequence>
<gene>
    <name evidence="1" type="ORF">AMJ40_01835</name>
</gene>
<organism evidence="1 2">
    <name type="scientific">candidate division TA06 bacterium DG_26</name>
    <dbReference type="NCBI Taxonomy" id="1703771"/>
    <lineage>
        <taxon>Bacteria</taxon>
        <taxon>Bacteria division TA06</taxon>
    </lineage>
</organism>
<reference evidence="1 2" key="1">
    <citation type="journal article" date="2015" name="Microbiome">
        <title>Genomic resolution of linkages in carbon, nitrogen, and sulfur cycling among widespread estuary sediment bacteria.</title>
        <authorList>
            <person name="Baker B.J."/>
            <person name="Lazar C.S."/>
            <person name="Teske A.P."/>
            <person name="Dick G.J."/>
        </authorList>
    </citation>
    <scope>NUCLEOTIDE SEQUENCE [LARGE SCALE GENOMIC DNA]</scope>
    <source>
        <strain evidence="1">DG_26</strain>
    </source>
</reference>
<accession>A0A0S7WKW0</accession>
<name>A0A0S7WKW0_UNCT6</name>
<dbReference type="Proteomes" id="UP000051124">
    <property type="component" value="Unassembled WGS sequence"/>
</dbReference>
<comment type="caution">
    <text evidence="1">The sequence shown here is derived from an EMBL/GenBank/DDBJ whole genome shotgun (WGS) entry which is preliminary data.</text>
</comment>
<evidence type="ECO:0000313" key="2">
    <source>
        <dbReference type="Proteomes" id="UP000051124"/>
    </source>
</evidence>
<protein>
    <submittedName>
        <fullName evidence="1">Uncharacterized protein</fullName>
    </submittedName>
</protein>
<proteinExistence type="predicted"/>
<evidence type="ECO:0000313" key="1">
    <source>
        <dbReference type="EMBL" id="KPJ50804.1"/>
    </source>
</evidence>